<dbReference type="EMBL" id="JAWDJW010007573">
    <property type="protein sequence ID" value="KAK3061895.1"/>
    <property type="molecule type" value="Genomic_DNA"/>
</dbReference>
<evidence type="ECO:0000313" key="2">
    <source>
        <dbReference type="Proteomes" id="UP001186974"/>
    </source>
</evidence>
<proteinExistence type="predicted"/>
<name>A0ACC3D4V2_9PEZI</name>
<reference evidence="1" key="1">
    <citation type="submission" date="2024-09" db="EMBL/GenBank/DDBJ databases">
        <title>Black Yeasts Isolated from many extreme environments.</title>
        <authorList>
            <person name="Coleine C."/>
            <person name="Stajich J.E."/>
            <person name="Selbmann L."/>
        </authorList>
    </citation>
    <scope>NUCLEOTIDE SEQUENCE</scope>
    <source>
        <strain evidence="1">CCFEE 5737</strain>
    </source>
</reference>
<dbReference type="Proteomes" id="UP001186974">
    <property type="component" value="Unassembled WGS sequence"/>
</dbReference>
<comment type="caution">
    <text evidence="1">The sequence shown here is derived from an EMBL/GenBank/DDBJ whole genome shotgun (WGS) entry which is preliminary data.</text>
</comment>
<accession>A0ACC3D4V2</accession>
<sequence length="261" mass="29889">MTTHNAHPIYPAYTFRSSLTYGAWVKLTAADVHTLRDEPAFAGQNTLFHLNHPIKFARLVGVVIAINIPNLKFALLTLDDGSGATIDIKISRLEKVIADSADCPSNTEVDNVNVVHEIGELEVLVDGQVVDVGTVLSVKGTFSTWWGIRQIELKRVKVIKDTNEEVQAWADRSTFRKDVLDKPWVLSKEDLRKLDKDVRREEKRSREKAKKRAEYEAGHQERRMKRIGARREYDEKIERRRRKEETMFNAGALKGTDWIPL</sequence>
<keyword evidence="2" id="KW-1185">Reference proteome</keyword>
<organism evidence="1 2">
    <name type="scientific">Coniosporium uncinatum</name>
    <dbReference type="NCBI Taxonomy" id="93489"/>
    <lineage>
        <taxon>Eukaryota</taxon>
        <taxon>Fungi</taxon>
        <taxon>Dikarya</taxon>
        <taxon>Ascomycota</taxon>
        <taxon>Pezizomycotina</taxon>
        <taxon>Dothideomycetes</taxon>
        <taxon>Dothideomycetes incertae sedis</taxon>
        <taxon>Coniosporium</taxon>
    </lineage>
</organism>
<protein>
    <submittedName>
        <fullName evidence="1">Uncharacterized protein</fullName>
    </submittedName>
</protein>
<gene>
    <name evidence="1" type="ORF">LTS18_005221</name>
</gene>
<evidence type="ECO:0000313" key="1">
    <source>
        <dbReference type="EMBL" id="KAK3061895.1"/>
    </source>
</evidence>